<sequence>MPAPAVRLCLSDAAVPRSVSRGSTRTRVALHSLPTKFHQHVRSVCKGPEVACQAAALDVGSGGQDPPGRPPSLTGEREPEGEGDQSRIEALLKEAGLEVGQLPQDIQEALRASNLSATDLEAWLRISKTPVLNWICKMSSGFRNRMLGNPQFVMVLLIEQAIGISAKLAAEIEARKGRFWKEFPMVASDLALEIFGDFFVVWILSPKKTFTQAPKKGLSRAIEGLPQHVLQVGSYTPTQRVACLFYKAVLFFAAAFSASVVGHSLAKAAVAQQQKHEPADDDRKELAPVWDNSVGWGSFVAVSTNIRYQAVGAFEERVLEKAISNPTLKSIVIFLTRFGNTFVGGAQWIQFAKAVGLQ</sequence>
<dbReference type="PANTHER" id="PTHR31620">
    <property type="entry name" value="PROTEIN RETICULATA-RELATED 2, CHLOROPLASTIC-RELATED"/>
    <property type="match status" value="1"/>
</dbReference>
<comment type="similarity">
    <text evidence="3">Belongs to the RETICULATA family.</text>
</comment>
<evidence type="ECO:0000256" key="1">
    <source>
        <dbReference type="ARBA" id="ARBA00004141"/>
    </source>
</evidence>
<dbReference type="Pfam" id="PF11891">
    <property type="entry name" value="RETICULATA-like"/>
    <property type="match status" value="1"/>
</dbReference>
<evidence type="ECO:0000256" key="9">
    <source>
        <dbReference type="ARBA" id="ARBA00023136"/>
    </source>
</evidence>
<keyword evidence="9" id="KW-0472">Membrane</keyword>
<keyword evidence="12" id="KW-1185">Reference proteome</keyword>
<keyword evidence="4" id="KW-0150">Chloroplast</keyword>
<dbReference type="InterPro" id="IPR021825">
    <property type="entry name" value="RETICULATA-related"/>
</dbReference>
<feature type="compositionally biased region" description="Basic and acidic residues" evidence="10">
    <location>
        <begin position="75"/>
        <end position="84"/>
    </location>
</feature>
<evidence type="ECO:0000313" key="11">
    <source>
        <dbReference type="EMBL" id="KAK9841509.1"/>
    </source>
</evidence>
<dbReference type="GO" id="GO:0009507">
    <property type="term" value="C:chloroplast"/>
    <property type="evidence" value="ECO:0007669"/>
    <property type="project" value="UniProtKB-SubCell"/>
</dbReference>
<name>A0AAW1S791_9CHLO</name>
<evidence type="ECO:0000256" key="7">
    <source>
        <dbReference type="ARBA" id="ARBA00022946"/>
    </source>
</evidence>
<evidence type="ECO:0000256" key="3">
    <source>
        <dbReference type="ARBA" id="ARBA00010793"/>
    </source>
</evidence>
<evidence type="ECO:0000256" key="4">
    <source>
        <dbReference type="ARBA" id="ARBA00022528"/>
    </source>
</evidence>
<comment type="caution">
    <text evidence="11">The sequence shown here is derived from an EMBL/GenBank/DDBJ whole genome shotgun (WGS) entry which is preliminary data.</text>
</comment>
<evidence type="ECO:0000256" key="2">
    <source>
        <dbReference type="ARBA" id="ARBA00004229"/>
    </source>
</evidence>
<comment type="subcellular location">
    <subcellularLocation>
        <location evidence="1">Membrane</location>
        <topology evidence="1">Multi-pass membrane protein</topology>
    </subcellularLocation>
    <subcellularLocation>
        <location evidence="2">Plastid</location>
        <location evidence="2">Chloroplast</location>
    </subcellularLocation>
</comment>
<dbReference type="Proteomes" id="UP001438707">
    <property type="component" value="Unassembled WGS sequence"/>
</dbReference>
<accession>A0AAW1S791</accession>
<keyword evidence="8" id="KW-1133">Transmembrane helix</keyword>
<dbReference type="EMBL" id="JALJOS010000003">
    <property type="protein sequence ID" value="KAK9841509.1"/>
    <property type="molecule type" value="Genomic_DNA"/>
</dbReference>
<evidence type="ECO:0000256" key="6">
    <source>
        <dbReference type="ARBA" id="ARBA00022692"/>
    </source>
</evidence>
<evidence type="ECO:0000256" key="5">
    <source>
        <dbReference type="ARBA" id="ARBA00022640"/>
    </source>
</evidence>
<feature type="region of interest" description="Disordered" evidence="10">
    <location>
        <begin position="58"/>
        <end position="84"/>
    </location>
</feature>
<dbReference type="PANTHER" id="PTHR31620:SF2">
    <property type="entry name" value="PROTEIN RETICULATA-RELATED 5, CHLOROPLASTIC"/>
    <property type="match status" value="1"/>
</dbReference>
<keyword evidence="7" id="KW-0809">Transit peptide</keyword>
<evidence type="ECO:0000256" key="8">
    <source>
        <dbReference type="ARBA" id="ARBA00022989"/>
    </source>
</evidence>
<gene>
    <name evidence="11" type="ORF">WJX74_006985</name>
</gene>
<proteinExistence type="inferred from homology"/>
<dbReference type="GO" id="GO:0016020">
    <property type="term" value="C:membrane"/>
    <property type="evidence" value="ECO:0007669"/>
    <property type="project" value="UniProtKB-SubCell"/>
</dbReference>
<protein>
    <submittedName>
        <fullName evidence="11">Uncharacterized protein</fullName>
    </submittedName>
</protein>
<keyword evidence="6" id="KW-0812">Transmembrane</keyword>
<evidence type="ECO:0000313" key="12">
    <source>
        <dbReference type="Proteomes" id="UP001438707"/>
    </source>
</evidence>
<dbReference type="AlphaFoldDB" id="A0AAW1S791"/>
<evidence type="ECO:0000256" key="10">
    <source>
        <dbReference type="SAM" id="MobiDB-lite"/>
    </source>
</evidence>
<organism evidence="11 12">
    <name type="scientific">Apatococcus lobatus</name>
    <dbReference type="NCBI Taxonomy" id="904363"/>
    <lineage>
        <taxon>Eukaryota</taxon>
        <taxon>Viridiplantae</taxon>
        <taxon>Chlorophyta</taxon>
        <taxon>core chlorophytes</taxon>
        <taxon>Trebouxiophyceae</taxon>
        <taxon>Chlorellales</taxon>
        <taxon>Chlorellaceae</taxon>
        <taxon>Apatococcus</taxon>
    </lineage>
</organism>
<reference evidence="11 12" key="1">
    <citation type="journal article" date="2024" name="Nat. Commun.">
        <title>Phylogenomics reveals the evolutionary origins of lichenization in chlorophyte algae.</title>
        <authorList>
            <person name="Puginier C."/>
            <person name="Libourel C."/>
            <person name="Otte J."/>
            <person name="Skaloud P."/>
            <person name="Haon M."/>
            <person name="Grisel S."/>
            <person name="Petersen M."/>
            <person name="Berrin J.G."/>
            <person name="Delaux P.M."/>
            <person name="Dal Grande F."/>
            <person name="Keller J."/>
        </authorList>
    </citation>
    <scope>NUCLEOTIDE SEQUENCE [LARGE SCALE GENOMIC DNA]</scope>
    <source>
        <strain evidence="11 12">SAG 2145</strain>
    </source>
</reference>
<keyword evidence="5" id="KW-0934">Plastid</keyword>